<dbReference type="EMBL" id="LATX01002519">
    <property type="protein sequence ID" value="KTB27821.1"/>
    <property type="molecule type" value="Genomic_DNA"/>
</dbReference>
<proteinExistence type="predicted"/>
<organism evidence="2 3">
    <name type="scientific">Moniliophthora roreri</name>
    <name type="common">Frosty pod rot fungus</name>
    <name type="synonym">Monilia roreri</name>
    <dbReference type="NCBI Taxonomy" id="221103"/>
    <lineage>
        <taxon>Eukaryota</taxon>
        <taxon>Fungi</taxon>
        <taxon>Dikarya</taxon>
        <taxon>Basidiomycota</taxon>
        <taxon>Agaricomycotina</taxon>
        <taxon>Agaricomycetes</taxon>
        <taxon>Agaricomycetidae</taxon>
        <taxon>Agaricales</taxon>
        <taxon>Marasmiineae</taxon>
        <taxon>Marasmiaceae</taxon>
        <taxon>Moniliophthora</taxon>
    </lineage>
</organism>
<evidence type="ECO:0000256" key="1">
    <source>
        <dbReference type="SAM" id="MobiDB-lite"/>
    </source>
</evidence>
<sequence>MMISLARDIVSFDEQGEEQKPGNAIVDEPTFSLVLSCVPSVVQAFKFEHGRRIQFRRGRSTFTATMDMSRSPTSSTASLTNSNLSLIMLGTVTINESERPPNSLSDPNIVSIISDEEGKIMYKPWDPEHILSDAIAGAMEYLKDVIMEMAGGELRMVLVEARMFWGTIGRDWPLKESIPVIVVFHDGPMPLETIKSFAFTYPIHMHDSTFTFLVGEGIHSPLDHALCTRSPISLMQFQGGDATATIGGLVATSLDLLDPATRAFVITAGHMISVERRPILYEAYESVGKHFQVAAPPRHLIEGRLNFYQKLVEGHENRRNAVLGAKPETVAAVNARLASESRSRDECASLLEGADDRSIGHVVYGELDLIVNGKATLVTSISEPARCLYMPPFECISKSHSVPMSLPSHHPYPIDKHGLVRNRPRHYLLDGPSVSSNPNGTNVRHDDPDDPNHHILHSQLAIAPKQEGPITTVGTAVVEVNVAEATTASSRREAVFSQWKEIVHGTVVQMDSWRKFSEGCINDLNTIVIWNRPEEVRGKDLSDSPQDQFFSGRDRVGRRITFSREFTIPRMTSDFGVKGTSGGLVFSMEQDASRSRDIKRPLGLVSGVMRSKTGHVSTTIVVPLKRVMPRVEQSIGSELYFVGGH</sequence>
<dbReference type="Proteomes" id="UP000054988">
    <property type="component" value="Unassembled WGS sequence"/>
</dbReference>
<feature type="compositionally biased region" description="Polar residues" evidence="1">
    <location>
        <begin position="433"/>
        <end position="442"/>
    </location>
</feature>
<gene>
    <name evidence="2" type="ORF">WG66_19608</name>
</gene>
<accession>A0A0W0EUT0</accession>
<name>A0A0W0EUT0_MONRR</name>
<comment type="caution">
    <text evidence="2">The sequence shown here is derived from an EMBL/GenBank/DDBJ whole genome shotgun (WGS) entry which is preliminary data.</text>
</comment>
<evidence type="ECO:0000313" key="3">
    <source>
        <dbReference type="Proteomes" id="UP000054988"/>
    </source>
</evidence>
<dbReference type="AlphaFoldDB" id="A0A0W0EUT0"/>
<protein>
    <submittedName>
        <fullName evidence="2">Uncharacterized protein</fullName>
    </submittedName>
</protein>
<evidence type="ECO:0000313" key="2">
    <source>
        <dbReference type="EMBL" id="KTB27821.1"/>
    </source>
</evidence>
<reference evidence="2 3" key="1">
    <citation type="submission" date="2015-12" db="EMBL/GenBank/DDBJ databases">
        <title>Draft genome sequence of Moniliophthora roreri, the causal agent of frosty pod rot of cacao.</title>
        <authorList>
            <person name="Aime M.C."/>
            <person name="Diaz-Valderrama J.R."/>
            <person name="Kijpornyongpan T."/>
            <person name="Phillips-Mora W."/>
        </authorList>
    </citation>
    <scope>NUCLEOTIDE SEQUENCE [LARGE SCALE GENOMIC DNA]</scope>
    <source>
        <strain evidence="2 3">MCA 2952</strain>
    </source>
</reference>
<feature type="compositionally biased region" description="Basic and acidic residues" evidence="1">
    <location>
        <begin position="443"/>
        <end position="452"/>
    </location>
</feature>
<feature type="region of interest" description="Disordered" evidence="1">
    <location>
        <begin position="428"/>
        <end position="452"/>
    </location>
</feature>